<dbReference type="OrthoDB" id="407355at2759"/>
<dbReference type="GO" id="GO:0046872">
    <property type="term" value="F:metal ion binding"/>
    <property type="evidence" value="ECO:0007669"/>
    <property type="project" value="UniProtKB-KW"/>
</dbReference>
<gene>
    <name evidence="9" type="ORF">B0T10DRAFT_575967</name>
</gene>
<keyword evidence="3 7" id="KW-0732">Signal</keyword>
<dbReference type="PANTHER" id="PTHR46471">
    <property type="entry name" value="CHITIN DEACETYLASE"/>
    <property type="match status" value="1"/>
</dbReference>
<dbReference type="GO" id="GO:0005975">
    <property type="term" value="P:carbohydrate metabolic process"/>
    <property type="evidence" value="ECO:0007669"/>
    <property type="project" value="InterPro"/>
</dbReference>
<keyword evidence="6" id="KW-0170">Cobalt</keyword>
<keyword evidence="4" id="KW-0378">Hydrolase</keyword>
<reference evidence="9 10" key="1">
    <citation type="journal article" date="2021" name="Nat. Commun.">
        <title>Genetic determinants of endophytism in the Arabidopsis root mycobiome.</title>
        <authorList>
            <person name="Mesny F."/>
            <person name="Miyauchi S."/>
            <person name="Thiergart T."/>
            <person name="Pickel B."/>
            <person name="Atanasova L."/>
            <person name="Karlsson M."/>
            <person name="Huettel B."/>
            <person name="Barry K.W."/>
            <person name="Haridas S."/>
            <person name="Chen C."/>
            <person name="Bauer D."/>
            <person name="Andreopoulos W."/>
            <person name="Pangilinan J."/>
            <person name="LaButti K."/>
            <person name="Riley R."/>
            <person name="Lipzen A."/>
            <person name="Clum A."/>
            <person name="Drula E."/>
            <person name="Henrissat B."/>
            <person name="Kohler A."/>
            <person name="Grigoriev I.V."/>
            <person name="Martin F.M."/>
            <person name="Hacquard S."/>
        </authorList>
    </citation>
    <scope>NUCLEOTIDE SEQUENCE [LARGE SCALE GENOMIC DNA]</scope>
    <source>
        <strain evidence="9 10">MPI-CAGE-CH-0241</strain>
    </source>
</reference>
<dbReference type="Proteomes" id="UP000777438">
    <property type="component" value="Unassembled WGS sequence"/>
</dbReference>
<dbReference type="PANTHER" id="PTHR46471:SF2">
    <property type="entry name" value="CHITIN DEACETYLASE-RELATED"/>
    <property type="match status" value="1"/>
</dbReference>
<dbReference type="EMBL" id="JAGPYM010000016">
    <property type="protein sequence ID" value="KAH6886242.1"/>
    <property type="molecule type" value="Genomic_DNA"/>
</dbReference>
<keyword evidence="2" id="KW-0479">Metal-binding</keyword>
<dbReference type="PROSITE" id="PS51677">
    <property type="entry name" value="NODB"/>
    <property type="match status" value="1"/>
</dbReference>
<evidence type="ECO:0000256" key="7">
    <source>
        <dbReference type="SAM" id="SignalP"/>
    </source>
</evidence>
<feature type="signal peptide" evidence="7">
    <location>
        <begin position="1"/>
        <end position="21"/>
    </location>
</feature>
<accession>A0A9P9AN48</accession>
<dbReference type="AlphaFoldDB" id="A0A9P9AN48"/>
<evidence type="ECO:0000313" key="9">
    <source>
        <dbReference type="EMBL" id="KAH6886242.1"/>
    </source>
</evidence>
<protein>
    <submittedName>
        <fullName evidence="9">Polysaccharide deacetylase family protein</fullName>
    </submittedName>
</protein>
<evidence type="ECO:0000259" key="8">
    <source>
        <dbReference type="PROSITE" id="PS51677"/>
    </source>
</evidence>
<dbReference type="InterPro" id="IPR011330">
    <property type="entry name" value="Glyco_hydro/deAcase_b/a-brl"/>
</dbReference>
<dbReference type="GO" id="GO:0016810">
    <property type="term" value="F:hydrolase activity, acting on carbon-nitrogen (but not peptide) bonds"/>
    <property type="evidence" value="ECO:0007669"/>
    <property type="project" value="InterPro"/>
</dbReference>
<name>A0A9P9AN48_9HYPO</name>
<dbReference type="InterPro" id="IPR002509">
    <property type="entry name" value="NODB_dom"/>
</dbReference>
<feature type="domain" description="NodB homology" evidence="8">
    <location>
        <begin position="47"/>
        <end position="231"/>
    </location>
</feature>
<evidence type="ECO:0000256" key="2">
    <source>
        <dbReference type="ARBA" id="ARBA00022723"/>
    </source>
</evidence>
<evidence type="ECO:0000256" key="3">
    <source>
        <dbReference type="ARBA" id="ARBA00022729"/>
    </source>
</evidence>
<evidence type="ECO:0000256" key="6">
    <source>
        <dbReference type="ARBA" id="ARBA00023285"/>
    </source>
</evidence>
<feature type="chain" id="PRO_5040371188" evidence="7">
    <location>
        <begin position="22"/>
        <end position="250"/>
    </location>
</feature>
<evidence type="ECO:0000256" key="4">
    <source>
        <dbReference type="ARBA" id="ARBA00022801"/>
    </source>
</evidence>
<dbReference type="Pfam" id="PF01522">
    <property type="entry name" value="Polysacc_deac_1"/>
    <property type="match status" value="1"/>
</dbReference>
<evidence type="ECO:0000256" key="1">
    <source>
        <dbReference type="ARBA" id="ARBA00001941"/>
    </source>
</evidence>
<comment type="caution">
    <text evidence="9">The sequence shown here is derived from an EMBL/GenBank/DDBJ whole genome shotgun (WGS) entry which is preliminary data.</text>
</comment>
<sequence>MLSSNVFTVTTGALLLGAATASPTLIQHGKREDIPVGTIITSCNVEGVIALTFDDGPFAYTDQVLDHLAEAGMKATFFINGDNWASIYDYQSTVNRMISDGHQVASHTMTHPDLTKLSRSGVEQEMTQLEEAMLNVIGKFSTYMRHPFFSSNEQSLSVMGSLGYKVVHSSIDTKDWEHNTPETNDQSVEIFRNSLDEGGSIALMHDVHATTAQNLVPAVIEIVQERGLNAVTVGECLGDPEENWYRTSRE</sequence>
<comment type="cofactor">
    <cofactor evidence="1">
        <name>Co(2+)</name>
        <dbReference type="ChEBI" id="CHEBI:48828"/>
    </cofactor>
</comment>
<evidence type="ECO:0000256" key="5">
    <source>
        <dbReference type="ARBA" id="ARBA00023277"/>
    </source>
</evidence>
<dbReference type="SUPFAM" id="SSF88713">
    <property type="entry name" value="Glycoside hydrolase/deacetylase"/>
    <property type="match status" value="1"/>
</dbReference>
<proteinExistence type="predicted"/>
<keyword evidence="5" id="KW-0119">Carbohydrate metabolism</keyword>
<dbReference type="CDD" id="cd10951">
    <property type="entry name" value="CE4_ClCDA_like"/>
    <property type="match status" value="1"/>
</dbReference>
<organism evidence="9 10">
    <name type="scientific">Thelonectria olida</name>
    <dbReference type="NCBI Taxonomy" id="1576542"/>
    <lineage>
        <taxon>Eukaryota</taxon>
        <taxon>Fungi</taxon>
        <taxon>Dikarya</taxon>
        <taxon>Ascomycota</taxon>
        <taxon>Pezizomycotina</taxon>
        <taxon>Sordariomycetes</taxon>
        <taxon>Hypocreomycetidae</taxon>
        <taxon>Hypocreales</taxon>
        <taxon>Nectriaceae</taxon>
        <taxon>Thelonectria</taxon>
    </lineage>
</organism>
<keyword evidence="10" id="KW-1185">Reference proteome</keyword>
<dbReference type="Gene3D" id="3.20.20.370">
    <property type="entry name" value="Glycoside hydrolase/deacetylase"/>
    <property type="match status" value="1"/>
</dbReference>
<evidence type="ECO:0000313" key="10">
    <source>
        <dbReference type="Proteomes" id="UP000777438"/>
    </source>
</evidence>